<comment type="similarity">
    <text evidence="4 10">Belongs to the OST1 family.</text>
</comment>
<evidence type="ECO:0000256" key="11">
    <source>
        <dbReference type="SAM" id="MobiDB-lite"/>
    </source>
</evidence>
<keyword evidence="13" id="KW-1185">Reference proteome</keyword>
<reference evidence="14" key="2">
    <citation type="submission" date="2020-04" db="EMBL/GenBank/DDBJ databases">
        <authorList>
            <consortium name="NCBI Genome Project"/>
        </authorList>
    </citation>
    <scope>NUCLEOTIDE SEQUENCE</scope>
    <source>
        <strain evidence="14">CBS 781.70</strain>
    </source>
</reference>
<reference evidence="14" key="3">
    <citation type="submission" date="2025-04" db="UniProtKB">
        <authorList>
            <consortium name="RefSeq"/>
        </authorList>
    </citation>
    <scope>IDENTIFICATION</scope>
    <source>
        <strain evidence="14">CBS 781.70</strain>
    </source>
</reference>
<dbReference type="Proteomes" id="UP000504638">
    <property type="component" value="Unplaced"/>
</dbReference>
<dbReference type="GO" id="GO:0016740">
    <property type="term" value="F:transferase activity"/>
    <property type="evidence" value="ECO:0007669"/>
    <property type="project" value="UniProtKB-KW"/>
</dbReference>
<dbReference type="PANTHER" id="PTHR21049">
    <property type="entry name" value="RIBOPHORIN I"/>
    <property type="match status" value="1"/>
</dbReference>
<keyword evidence="5 10" id="KW-0812">Transmembrane</keyword>
<evidence type="ECO:0000256" key="1">
    <source>
        <dbReference type="ARBA" id="ARBA00002791"/>
    </source>
</evidence>
<feature type="region of interest" description="Disordered" evidence="11">
    <location>
        <begin position="185"/>
        <end position="217"/>
    </location>
</feature>
<keyword evidence="8 10" id="KW-1133">Transmembrane helix</keyword>
<keyword evidence="7 10" id="KW-0256">Endoplasmic reticulum</keyword>
<evidence type="ECO:0000256" key="6">
    <source>
        <dbReference type="ARBA" id="ARBA00022729"/>
    </source>
</evidence>
<evidence type="ECO:0000256" key="3">
    <source>
        <dbReference type="ARBA" id="ARBA00004922"/>
    </source>
</evidence>
<dbReference type="AlphaFoldDB" id="A0A6G1FUP1"/>
<dbReference type="OrthoDB" id="310030at2759"/>
<gene>
    <name evidence="12 14" type="ORF">P152DRAFT_461618</name>
</gene>
<keyword evidence="6 10" id="KW-0732">Signal</keyword>
<keyword evidence="12" id="KW-0808">Transferase</keyword>
<accession>A0A6G1FUP1</accession>
<evidence type="ECO:0000256" key="4">
    <source>
        <dbReference type="ARBA" id="ARBA00008905"/>
    </source>
</evidence>
<feature type="signal peptide" evidence="10">
    <location>
        <begin position="1"/>
        <end position="19"/>
    </location>
</feature>
<dbReference type="GeneID" id="54420733"/>
<reference evidence="12 14" key="1">
    <citation type="submission" date="2020-01" db="EMBL/GenBank/DDBJ databases">
        <authorList>
            <consortium name="DOE Joint Genome Institute"/>
            <person name="Haridas S."/>
            <person name="Albert R."/>
            <person name="Binder M."/>
            <person name="Bloem J."/>
            <person name="Labutti K."/>
            <person name="Salamov A."/>
            <person name="Andreopoulos B."/>
            <person name="Baker S.E."/>
            <person name="Barry K."/>
            <person name="Bills G."/>
            <person name="Bluhm B.H."/>
            <person name="Cannon C."/>
            <person name="Castanera R."/>
            <person name="Culley D.E."/>
            <person name="Daum C."/>
            <person name="Ezra D."/>
            <person name="Gonzalez J.B."/>
            <person name="Henrissat B."/>
            <person name="Kuo A."/>
            <person name="Liang C."/>
            <person name="Lipzen A."/>
            <person name="Lutzoni F."/>
            <person name="Magnuson J."/>
            <person name="Mondo S."/>
            <person name="Nolan M."/>
            <person name="Ohm R."/>
            <person name="Pangilinan J."/>
            <person name="Park H.-J."/>
            <person name="Ramirez L."/>
            <person name="Alfaro M."/>
            <person name="Sun H."/>
            <person name="Tritt A."/>
            <person name="Yoshinaga Y."/>
            <person name="Zwiers L.-H."/>
            <person name="Turgeon B.G."/>
            <person name="Goodwin S.B."/>
            <person name="Spatafora J.W."/>
            <person name="Crous P.W."/>
            <person name="Grigoriev I.V."/>
        </authorList>
    </citation>
    <scope>NUCLEOTIDE SEQUENCE</scope>
    <source>
        <strain evidence="12 14">CBS 781.70</strain>
    </source>
</reference>
<name>A0A6G1FUP1_9PEZI</name>
<dbReference type="InterPro" id="IPR007676">
    <property type="entry name" value="Ribophorin_I"/>
</dbReference>
<evidence type="ECO:0000313" key="13">
    <source>
        <dbReference type="Proteomes" id="UP000504638"/>
    </source>
</evidence>
<comment type="subcellular location">
    <subcellularLocation>
        <location evidence="2 10">Endoplasmic reticulum membrane</location>
        <topology evidence="2 10">Single-pass type I membrane protein</topology>
    </subcellularLocation>
</comment>
<evidence type="ECO:0000256" key="7">
    <source>
        <dbReference type="ARBA" id="ARBA00022824"/>
    </source>
</evidence>
<evidence type="ECO:0000256" key="8">
    <source>
        <dbReference type="ARBA" id="ARBA00022989"/>
    </source>
</evidence>
<evidence type="ECO:0000256" key="5">
    <source>
        <dbReference type="ARBA" id="ARBA00022692"/>
    </source>
</evidence>
<feature type="chain" id="PRO_5044517647" description="Dolichyl-diphosphooligosaccharide--protein glycosyltransferase subunit 1" evidence="10">
    <location>
        <begin position="20"/>
        <end position="497"/>
    </location>
</feature>
<dbReference type="PANTHER" id="PTHR21049:SF0">
    <property type="entry name" value="DOLICHYL-DIPHOSPHOOLIGOSACCHARIDE--PROTEIN GLYCOSYLTRANSFERASE SUBUNIT 1"/>
    <property type="match status" value="1"/>
</dbReference>
<feature type="transmembrane region" description="Helical" evidence="10">
    <location>
        <begin position="469"/>
        <end position="492"/>
    </location>
</feature>
<sequence length="497" mass="55350">MRAHALFLSLLPLVPFVTSRSTASTSDILPANFQPPQVWVNANQVRTINLEKSYPREAINTVIENVSDDPQTEYYLPFAGDVIANVGGLQVKDKKDPLKEGFSAELVELDSESSTQYYRLTLPPVAPKSSLTLSITYTLLSTLSPLPAKIPQASPQHLTYSLSAYIPSAYPTTKQRTRLRFPSTRVPDFTTVPRPATADTPEALDPDRQGPTFTYGPYPPLPAGAAHPITVRYEFTKPIPSVSLLERDLEVSHWGGNLATEERYWLENHAAALREQFSRLEYQKEGYSTTAQSSALKEVRRPLAPGAGNPYFTDAIGNISTSRFRPGDVVAKRDASWELKPRFPVYGGWKYAFKIGWDADLSAYIRRIASGSDHFVLKVPFLEGLKLDEGLQYKRAVVRVILPEGARDINFATAVPLANDEITIHKTFMDTLGRPTLQLTAVNIVDEWRDKDLIVTYTYPWTAGYRKPLTIAAAMISVFITVWIVGSLDVSIGRKTK</sequence>
<comment type="pathway">
    <text evidence="3 10">Protein modification; protein glycosylation.</text>
</comment>
<proteinExistence type="inferred from homology"/>
<dbReference type="RefSeq" id="XP_033531057.1">
    <property type="nucleotide sequence ID" value="XM_033680163.1"/>
</dbReference>
<evidence type="ECO:0000256" key="9">
    <source>
        <dbReference type="ARBA" id="ARBA00023136"/>
    </source>
</evidence>
<evidence type="ECO:0000313" key="12">
    <source>
        <dbReference type="EMBL" id="KAF1809426.1"/>
    </source>
</evidence>
<dbReference type="GO" id="GO:0018279">
    <property type="term" value="P:protein N-linked glycosylation via asparagine"/>
    <property type="evidence" value="ECO:0007669"/>
    <property type="project" value="TreeGrafter"/>
</dbReference>
<comment type="function">
    <text evidence="1 10">Subunit of the oligosaccharyl transferase (OST) complex that catalyzes the initial transfer of a defined glycan (Glc(3)Man(9)GlcNAc(2) in eukaryotes) from the lipid carrier dolichol-pyrophosphate to an asparagine residue within an Asn-X-Ser/Thr consensus motif in nascent polypeptide chains, the first step in protein N-glycosylation. N-glycosylation occurs cotranslationally and the complex associates with the Sec61 complex at the channel-forming translocon complex that mediates protein translocation across the endoplasmic reticulum (ER). All subunits are required for a maximal enzyme activity.</text>
</comment>
<protein>
    <recommendedName>
        <fullName evidence="10">Dolichyl-diphosphooligosaccharide--protein glycosyltransferase subunit 1</fullName>
    </recommendedName>
</protein>
<evidence type="ECO:0000313" key="14">
    <source>
        <dbReference type="RefSeq" id="XP_033531057.1"/>
    </source>
</evidence>
<evidence type="ECO:0000256" key="2">
    <source>
        <dbReference type="ARBA" id="ARBA00004115"/>
    </source>
</evidence>
<dbReference type="EMBL" id="ML975173">
    <property type="protein sequence ID" value="KAF1809426.1"/>
    <property type="molecule type" value="Genomic_DNA"/>
</dbReference>
<dbReference type="Pfam" id="PF04597">
    <property type="entry name" value="Ribophorin_I"/>
    <property type="match status" value="1"/>
</dbReference>
<evidence type="ECO:0000256" key="10">
    <source>
        <dbReference type="RuleBase" id="RU361143"/>
    </source>
</evidence>
<keyword evidence="9 10" id="KW-0472">Membrane</keyword>
<comment type="subunit">
    <text evidence="10">Component of the oligosaccharyltransferase (OST) complex.</text>
</comment>
<dbReference type="UniPathway" id="UPA00378"/>
<dbReference type="GO" id="GO:0008250">
    <property type="term" value="C:oligosaccharyltransferase complex"/>
    <property type="evidence" value="ECO:0007669"/>
    <property type="project" value="UniProtKB-UniRule"/>
</dbReference>
<organism evidence="12">
    <name type="scientific">Eremomyces bilateralis CBS 781.70</name>
    <dbReference type="NCBI Taxonomy" id="1392243"/>
    <lineage>
        <taxon>Eukaryota</taxon>
        <taxon>Fungi</taxon>
        <taxon>Dikarya</taxon>
        <taxon>Ascomycota</taxon>
        <taxon>Pezizomycotina</taxon>
        <taxon>Dothideomycetes</taxon>
        <taxon>Dothideomycetes incertae sedis</taxon>
        <taxon>Eremomycetales</taxon>
        <taxon>Eremomycetaceae</taxon>
        <taxon>Eremomyces</taxon>
    </lineage>
</organism>